<dbReference type="AlphaFoldDB" id="A0A2U1LUN1"/>
<dbReference type="Gene3D" id="4.10.60.10">
    <property type="entry name" value="Zinc finger, CCHC-type"/>
    <property type="match status" value="1"/>
</dbReference>
<dbReference type="Proteomes" id="UP000245207">
    <property type="component" value="Unassembled WGS sequence"/>
</dbReference>
<evidence type="ECO:0000313" key="2">
    <source>
        <dbReference type="Proteomes" id="UP000245207"/>
    </source>
</evidence>
<gene>
    <name evidence="1" type="ORF">CTI12_AA256050</name>
</gene>
<comment type="caution">
    <text evidence="1">The sequence shown here is derived from an EMBL/GenBank/DDBJ whole genome shotgun (WGS) entry which is preliminary data.</text>
</comment>
<dbReference type="PANTHER" id="PTHR34222:SF100">
    <property type="entry name" value="CCHC-TYPE DOMAIN-CONTAINING PROTEIN"/>
    <property type="match status" value="1"/>
</dbReference>
<evidence type="ECO:0000313" key="1">
    <source>
        <dbReference type="EMBL" id="PWA52684.1"/>
    </source>
</evidence>
<organism evidence="1 2">
    <name type="scientific">Artemisia annua</name>
    <name type="common">Sweet wormwood</name>
    <dbReference type="NCBI Taxonomy" id="35608"/>
    <lineage>
        <taxon>Eukaryota</taxon>
        <taxon>Viridiplantae</taxon>
        <taxon>Streptophyta</taxon>
        <taxon>Embryophyta</taxon>
        <taxon>Tracheophyta</taxon>
        <taxon>Spermatophyta</taxon>
        <taxon>Magnoliopsida</taxon>
        <taxon>eudicotyledons</taxon>
        <taxon>Gunneridae</taxon>
        <taxon>Pentapetalae</taxon>
        <taxon>asterids</taxon>
        <taxon>campanulids</taxon>
        <taxon>Asterales</taxon>
        <taxon>Asteraceae</taxon>
        <taxon>Asteroideae</taxon>
        <taxon>Anthemideae</taxon>
        <taxon>Artemisiinae</taxon>
        <taxon>Artemisia</taxon>
    </lineage>
</organism>
<sequence>MDTHKDDSLQAISVQLDGVKKMPTDEKLDNYDVLLETWEVDNSKIITWINNSVTPSIYWASIGKYQLETDIRALHQNDTSIQDFYSSMSALWDQLALSELPALSSFDPYIKRRESQGLVQFLMALHHDFEGLRGSILHCDPLPSVDSVVSELLVEEICLKSLDDRKIVTQQGSSVFVASQRSLNGIQKGHWKSAIDECAYCKQKGHWKSVCPFKPKASQQQVCPPPKQPPHLNNAVAASSFDPSMIEQFHKYLSFQNHTMTSLPVHVATKKIIPRSSGAPGKLHIEHAALAESEIKIG</sequence>
<dbReference type="PANTHER" id="PTHR34222">
    <property type="entry name" value="GAG_PRE-INTEGRS DOMAIN-CONTAINING PROTEIN"/>
    <property type="match status" value="1"/>
</dbReference>
<accession>A0A2U1LUN1</accession>
<evidence type="ECO:0008006" key="3">
    <source>
        <dbReference type="Google" id="ProtNLM"/>
    </source>
</evidence>
<protein>
    <recommendedName>
        <fullName evidence="3">Retrotransposon gag domain-containing protein</fullName>
    </recommendedName>
</protein>
<proteinExistence type="predicted"/>
<dbReference type="GO" id="GO:0008270">
    <property type="term" value="F:zinc ion binding"/>
    <property type="evidence" value="ECO:0007669"/>
    <property type="project" value="InterPro"/>
</dbReference>
<reference evidence="1 2" key="1">
    <citation type="journal article" date="2018" name="Mol. Plant">
        <title>The genome of Artemisia annua provides insight into the evolution of Asteraceae family and artemisinin biosynthesis.</title>
        <authorList>
            <person name="Shen Q."/>
            <person name="Zhang L."/>
            <person name="Liao Z."/>
            <person name="Wang S."/>
            <person name="Yan T."/>
            <person name="Shi P."/>
            <person name="Liu M."/>
            <person name="Fu X."/>
            <person name="Pan Q."/>
            <person name="Wang Y."/>
            <person name="Lv Z."/>
            <person name="Lu X."/>
            <person name="Zhang F."/>
            <person name="Jiang W."/>
            <person name="Ma Y."/>
            <person name="Chen M."/>
            <person name="Hao X."/>
            <person name="Li L."/>
            <person name="Tang Y."/>
            <person name="Lv G."/>
            <person name="Zhou Y."/>
            <person name="Sun X."/>
            <person name="Brodelius P.E."/>
            <person name="Rose J.K.C."/>
            <person name="Tang K."/>
        </authorList>
    </citation>
    <scope>NUCLEOTIDE SEQUENCE [LARGE SCALE GENOMIC DNA]</scope>
    <source>
        <strain evidence="2">cv. Huhao1</strain>
        <tissue evidence="1">Leaf</tissue>
    </source>
</reference>
<dbReference type="GO" id="GO:0003676">
    <property type="term" value="F:nucleic acid binding"/>
    <property type="evidence" value="ECO:0007669"/>
    <property type="project" value="InterPro"/>
</dbReference>
<dbReference type="SUPFAM" id="SSF57756">
    <property type="entry name" value="Retrovirus zinc finger-like domains"/>
    <property type="match status" value="1"/>
</dbReference>
<dbReference type="EMBL" id="PKPP01007692">
    <property type="protein sequence ID" value="PWA52684.1"/>
    <property type="molecule type" value="Genomic_DNA"/>
</dbReference>
<name>A0A2U1LUN1_ARTAN</name>
<dbReference type="InterPro" id="IPR036875">
    <property type="entry name" value="Znf_CCHC_sf"/>
</dbReference>
<keyword evidence="2" id="KW-1185">Reference proteome</keyword>